<dbReference type="REBASE" id="197121">
    <property type="entry name" value="Mae7806SLORF2683P"/>
</dbReference>
<reference evidence="2 3" key="1">
    <citation type="journal article" date="2018" name="Harmful Algae">
        <title>The highly heterogeneous methylated genomes and diverse restriction-modification systems of bloom-forming Microcystis.</title>
        <authorList>
            <person name="Zhao L."/>
            <person name="Song Y."/>
            <person name="Li L."/>
            <person name="Gan N."/>
            <person name="Brand J.J."/>
            <person name="Song L."/>
        </authorList>
    </citation>
    <scope>NUCLEOTIDE SEQUENCE [LARGE SCALE GENOMIC DNA]</scope>
    <source>
        <strain evidence="2 3">PCC 7806SL</strain>
    </source>
</reference>
<evidence type="ECO:0000259" key="1">
    <source>
        <dbReference type="Pfam" id="PF18135"/>
    </source>
</evidence>
<evidence type="ECO:0000313" key="3">
    <source>
        <dbReference type="Proteomes" id="UP000192439"/>
    </source>
</evidence>
<evidence type="ECO:0000313" key="2">
    <source>
        <dbReference type="EMBL" id="ARI81962.1"/>
    </source>
</evidence>
<dbReference type="InterPro" id="IPR041635">
    <property type="entry name" value="Type_ISP_LLaBIII_C"/>
</dbReference>
<dbReference type="RefSeq" id="WP_002742622.1">
    <property type="nucleotide sequence ID" value="NZ_CP020771.1"/>
</dbReference>
<dbReference type="EMBL" id="CP020771">
    <property type="protein sequence ID" value="ARI81962.1"/>
    <property type="molecule type" value="Genomic_DNA"/>
</dbReference>
<gene>
    <name evidence="2" type="ORF">BH695_2683</name>
</gene>
<dbReference type="Proteomes" id="UP000192439">
    <property type="component" value="Chromosome"/>
</dbReference>
<keyword evidence="3" id="KW-1185">Reference proteome</keyword>
<accession>A0AB33BZV0</accession>
<proteinExistence type="predicted"/>
<sequence>MAKIYHAHLYGLREDKYQILKENTVNSTDFHEVNPQSPFYLLIPQDTDLFGEYEQYFKITDIMPINSVGIVTARDKLTIQDTSEDIWNIVNDFASLDIEEARDKYKLGEDSRDWKVDFAQDDLKNSGISKNKIEPILYRPFDIKFTYYTGKSRGFICMPRPEVTNQILNKINLILLVKRQGKRDPYSYFYISNRICESCIFESAYANNSILPLYIYPDTNKPQELQQEKRPNFSPDFLKTLETKLGYLPTPETIFYYIYAVFHSPTYRSRYAEFLKIDFPRVPLTSNDNLFRQLAEYGEQLVQLHLMTSPKLDPPLAPSSKRGGVEAPLIKGGWGDLSFVSKSDRIVAAGHPKYHKGEVHINKQGDCFRGVPEAVWNFYIGGYQVCQKWLKDRKGRTLSDEDILHYHKIVVALAETIKLMQLIDAAIPSFPIK</sequence>
<dbReference type="AlphaFoldDB" id="A0AB33BZV0"/>
<dbReference type="Pfam" id="PF18135">
    <property type="entry name" value="Type_ISP_C"/>
    <property type="match status" value="1"/>
</dbReference>
<name>A0AB33BZV0_MICA7</name>
<protein>
    <recommendedName>
        <fullName evidence="1">Type ISP restriction-modification enzyme LLaBIII C-terminal specificity domain-containing protein</fullName>
    </recommendedName>
</protein>
<feature type="domain" description="Type ISP restriction-modification enzyme LLaBIII C-terminal specificity" evidence="1">
    <location>
        <begin position="61"/>
        <end position="422"/>
    </location>
</feature>
<organism evidence="2 3">
    <name type="scientific">Microcystis aeruginosa PCC 7806SL</name>
    <dbReference type="NCBI Taxonomy" id="1903187"/>
    <lineage>
        <taxon>Bacteria</taxon>
        <taxon>Bacillati</taxon>
        <taxon>Cyanobacteriota</taxon>
        <taxon>Cyanophyceae</taxon>
        <taxon>Oscillatoriophycideae</taxon>
        <taxon>Chroococcales</taxon>
        <taxon>Microcystaceae</taxon>
        <taxon>Microcystis</taxon>
    </lineage>
</organism>